<proteinExistence type="predicted"/>
<name>A0A0A9FW49_ARUDO</name>
<keyword evidence="1" id="KW-0472">Membrane</keyword>
<keyword evidence="1" id="KW-1133">Transmembrane helix</keyword>
<sequence>MVISNVWHPTFNCCAASSCLFLLIHIAQMKALAPTIASFLFLLCTLSTQSPDRCFADCGGCIPNDI</sequence>
<dbReference type="AlphaFoldDB" id="A0A0A9FW49"/>
<evidence type="ECO:0000256" key="1">
    <source>
        <dbReference type="SAM" id="Phobius"/>
    </source>
</evidence>
<reference evidence="2" key="2">
    <citation type="journal article" date="2015" name="Data Brief">
        <title>Shoot transcriptome of the giant reed, Arundo donax.</title>
        <authorList>
            <person name="Barrero R.A."/>
            <person name="Guerrero F.D."/>
            <person name="Moolhuijzen P."/>
            <person name="Goolsby J.A."/>
            <person name="Tidwell J."/>
            <person name="Bellgard S.E."/>
            <person name="Bellgard M.I."/>
        </authorList>
    </citation>
    <scope>NUCLEOTIDE SEQUENCE</scope>
    <source>
        <tissue evidence="2">Shoot tissue taken approximately 20 cm above the soil surface</tissue>
    </source>
</reference>
<reference evidence="2" key="1">
    <citation type="submission" date="2014-09" db="EMBL/GenBank/DDBJ databases">
        <authorList>
            <person name="Magalhaes I.L.F."/>
            <person name="Oliveira U."/>
            <person name="Santos F.R."/>
            <person name="Vidigal T.H.D.A."/>
            <person name="Brescovit A.D."/>
            <person name="Santos A.J."/>
        </authorList>
    </citation>
    <scope>NUCLEOTIDE SEQUENCE</scope>
    <source>
        <tissue evidence="2">Shoot tissue taken approximately 20 cm above the soil surface</tissue>
    </source>
</reference>
<accession>A0A0A9FW49</accession>
<feature type="transmembrane region" description="Helical" evidence="1">
    <location>
        <begin position="31"/>
        <end position="48"/>
    </location>
</feature>
<protein>
    <submittedName>
        <fullName evidence="2">Uncharacterized protein</fullName>
    </submittedName>
</protein>
<evidence type="ECO:0000313" key="2">
    <source>
        <dbReference type="EMBL" id="JAE14531.1"/>
    </source>
</evidence>
<dbReference type="EMBL" id="GBRH01183365">
    <property type="protein sequence ID" value="JAE14531.1"/>
    <property type="molecule type" value="Transcribed_RNA"/>
</dbReference>
<organism evidence="2">
    <name type="scientific">Arundo donax</name>
    <name type="common">Giant reed</name>
    <name type="synonym">Donax arundinaceus</name>
    <dbReference type="NCBI Taxonomy" id="35708"/>
    <lineage>
        <taxon>Eukaryota</taxon>
        <taxon>Viridiplantae</taxon>
        <taxon>Streptophyta</taxon>
        <taxon>Embryophyta</taxon>
        <taxon>Tracheophyta</taxon>
        <taxon>Spermatophyta</taxon>
        <taxon>Magnoliopsida</taxon>
        <taxon>Liliopsida</taxon>
        <taxon>Poales</taxon>
        <taxon>Poaceae</taxon>
        <taxon>PACMAD clade</taxon>
        <taxon>Arundinoideae</taxon>
        <taxon>Arundineae</taxon>
        <taxon>Arundo</taxon>
    </lineage>
</organism>
<keyword evidence="1" id="KW-0812">Transmembrane</keyword>